<name>F3NS64_9ACTN</name>
<protein>
    <submittedName>
        <fullName evidence="1">Uncharacterized protein</fullName>
    </submittedName>
</protein>
<accession>F3NS64</accession>
<proteinExistence type="predicted"/>
<evidence type="ECO:0000313" key="1">
    <source>
        <dbReference type="EMBL" id="EGG43637.1"/>
    </source>
</evidence>
<sequence length="46" mass="4804">MAPRPTAIVSRHSSTSQTILTPALSITALRQPCGPVTRCSQGRTGP</sequence>
<comment type="caution">
    <text evidence="1">The sequence shown here is derived from an EMBL/GenBank/DDBJ whole genome shotgun (WGS) entry which is preliminary data.</text>
</comment>
<dbReference type="EMBL" id="AEYX01000045">
    <property type="protein sequence ID" value="EGG43637.1"/>
    <property type="molecule type" value="Genomic_DNA"/>
</dbReference>
<dbReference type="AlphaFoldDB" id="F3NS64"/>
<evidence type="ECO:0000313" key="2">
    <source>
        <dbReference type="Proteomes" id="UP000003022"/>
    </source>
</evidence>
<organism evidence="1 2">
    <name type="scientific">Streptomyces griseoaurantiacus M045</name>
    <dbReference type="NCBI Taxonomy" id="996637"/>
    <lineage>
        <taxon>Bacteria</taxon>
        <taxon>Bacillati</taxon>
        <taxon>Actinomycetota</taxon>
        <taxon>Actinomycetes</taxon>
        <taxon>Kitasatosporales</taxon>
        <taxon>Streptomycetaceae</taxon>
        <taxon>Streptomyces</taxon>
        <taxon>Streptomyces aurantiacus group</taxon>
    </lineage>
</organism>
<dbReference type="Proteomes" id="UP000003022">
    <property type="component" value="Unassembled WGS sequence"/>
</dbReference>
<gene>
    <name evidence="1" type="ORF">SGM_5978</name>
</gene>
<dbReference type="STRING" id="996637.SGM_5978"/>
<reference evidence="1 2" key="1">
    <citation type="journal article" date="2011" name="J. Bacteriol.">
        <title>Draft genome sequence of the marine bacterium Streptomyces griseoaurantiacus M045, which produces novel manumycin-type antibiotics with a pABA core component.</title>
        <authorList>
            <person name="Li F."/>
            <person name="Jiang P."/>
            <person name="Zheng H."/>
            <person name="Wang S."/>
            <person name="Zhao G."/>
            <person name="Qin S."/>
            <person name="Liu Z."/>
        </authorList>
    </citation>
    <scope>NUCLEOTIDE SEQUENCE [LARGE SCALE GENOMIC DNA]</scope>
    <source>
        <strain evidence="1 2">M045</strain>
    </source>
</reference>
<keyword evidence="2" id="KW-1185">Reference proteome</keyword>